<sequence length="280" mass="32139">MKKQPSNEFGMSSKTHDVESEELSSSEEDESEIERELAEVTFEDLQKAKSNGSLSVFKKPDQEKKGGRANKNRPTEVSCKKPVTRFREVVQVPKKVVRDPRFESLCGNLDVEGYVTAVFLYLSVNLLSACFMAGVPCYGFGITFCKRIESSLFRKRYDFLFKNNLPAEKEELKKQLKKSNDPKAIDQLKERVSWIEKQVKFESTKQTDAGILAEHKKKEREAAKQGKQPFYLKKCISTYLLLSVASFLISILSFFLEHFDLLLSGLLFLIKKESILNHWL</sequence>
<evidence type="ECO:0000256" key="1">
    <source>
        <dbReference type="ARBA" id="ARBA00004604"/>
    </source>
</evidence>
<comment type="function">
    <text evidence="6">Component of the 90S pre-ribosome involved in the maturation of rRNAs. Required for early cleavages of the pre-RNAs in the 40S ribosomal subunit maturation pathway.</text>
</comment>
<comment type="subunit">
    <text evidence="6">Associates with 90S and pre-40S pre-ribosomal particles.</text>
</comment>
<name>A0A5N5P3Q8_9ROSI</name>
<protein>
    <recommendedName>
        <fullName evidence="6">rRNA biogenesis protein RRP36</fullName>
    </recommendedName>
</protein>
<evidence type="ECO:0000256" key="7">
    <source>
        <dbReference type="SAM" id="MobiDB-lite"/>
    </source>
</evidence>
<dbReference type="GO" id="GO:0000462">
    <property type="term" value="P:maturation of SSU-rRNA from tricistronic rRNA transcript (SSU-rRNA, 5.8S rRNA, LSU-rRNA)"/>
    <property type="evidence" value="ECO:0007669"/>
    <property type="project" value="TreeGrafter"/>
</dbReference>
<evidence type="ECO:0000313" key="10">
    <source>
        <dbReference type="Proteomes" id="UP000326939"/>
    </source>
</evidence>
<keyword evidence="6" id="KW-0687">Ribonucleoprotein</keyword>
<dbReference type="PANTHER" id="PTHR21738">
    <property type="entry name" value="RIBOSOMAL RNA PROCESSING PROTEIN 36 HOMOLOG"/>
    <property type="match status" value="1"/>
</dbReference>
<evidence type="ECO:0000256" key="8">
    <source>
        <dbReference type="SAM" id="Phobius"/>
    </source>
</evidence>
<dbReference type="PANTHER" id="PTHR21738:SF0">
    <property type="entry name" value="RIBOSOMAL RNA PROCESSING PROTEIN 36 HOMOLOG"/>
    <property type="match status" value="1"/>
</dbReference>
<keyword evidence="4 6" id="KW-0698">rRNA processing</keyword>
<dbReference type="Pfam" id="PF06102">
    <property type="entry name" value="RRP36"/>
    <property type="match status" value="2"/>
</dbReference>
<feature type="region of interest" description="Disordered" evidence="7">
    <location>
        <begin position="51"/>
        <end position="77"/>
    </location>
</feature>
<feature type="compositionally biased region" description="Acidic residues" evidence="7">
    <location>
        <begin position="19"/>
        <end position="33"/>
    </location>
</feature>
<keyword evidence="5 6" id="KW-0539">Nucleus</keyword>
<feature type="transmembrane region" description="Helical" evidence="8">
    <location>
        <begin position="236"/>
        <end position="256"/>
    </location>
</feature>
<feature type="compositionally biased region" description="Polar residues" evidence="7">
    <location>
        <begin position="1"/>
        <end position="13"/>
    </location>
</feature>
<proteinExistence type="inferred from homology"/>
<evidence type="ECO:0000313" key="9">
    <source>
        <dbReference type="EMBL" id="KAB5573613.1"/>
    </source>
</evidence>
<evidence type="ECO:0000256" key="5">
    <source>
        <dbReference type="ARBA" id="ARBA00023242"/>
    </source>
</evidence>
<organism evidence="9 10">
    <name type="scientific">Salix brachista</name>
    <dbReference type="NCBI Taxonomy" id="2182728"/>
    <lineage>
        <taxon>Eukaryota</taxon>
        <taxon>Viridiplantae</taxon>
        <taxon>Streptophyta</taxon>
        <taxon>Embryophyta</taxon>
        <taxon>Tracheophyta</taxon>
        <taxon>Spermatophyta</taxon>
        <taxon>Magnoliopsida</taxon>
        <taxon>eudicotyledons</taxon>
        <taxon>Gunneridae</taxon>
        <taxon>Pentapetalae</taxon>
        <taxon>rosids</taxon>
        <taxon>fabids</taxon>
        <taxon>Malpighiales</taxon>
        <taxon>Salicaceae</taxon>
        <taxon>Saliceae</taxon>
        <taxon>Salix</taxon>
    </lineage>
</organism>
<keyword evidence="3 6" id="KW-0690">Ribosome biogenesis</keyword>
<gene>
    <name evidence="9" type="ORF">DKX38_000807</name>
</gene>
<evidence type="ECO:0000256" key="6">
    <source>
        <dbReference type="RuleBase" id="RU368027"/>
    </source>
</evidence>
<feature type="region of interest" description="Disordered" evidence="7">
    <location>
        <begin position="1"/>
        <end position="35"/>
    </location>
</feature>
<dbReference type="EMBL" id="VDCV01000001">
    <property type="protein sequence ID" value="KAB5573613.1"/>
    <property type="molecule type" value="Genomic_DNA"/>
</dbReference>
<comment type="caution">
    <text evidence="9">The sequence shown here is derived from an EMBL/GenBank/DDBJ whole genome shotgun (WGS) entry which is preliminary data.</text>
</comment>
<evidence type="ECO:0000256" key="4">
    <source>
        <dbReference type="ARBA" id="ARBA00022552"/>
    </source>
</evidence>
<keyword evidence="8" id="KW-0812">Transmembrane</keyword>
<accession>A0A5N5P3Q8</accession>
<evidence type="ECO:0000256" key="3">
    <source>
        <dbReference type="ARBA" id="ARBA00022517"/>
    </source>
</evidence>
<dbReference type="Proteomes" id="UP000326939">
    <property type="component" value="Chromosome 1"/>
</dbReference>
<keyword evidence="8" id="KW-1133">Transmembrane helix</keyword>
<reference evidence="10" key="1">
    <citation type="journal article" date="2019" name="Gigascience">
        <title>De novo genome assembly of the endangered Acer yangbiense, a plant species with extremely small populations endemic to Yunnan Province, China.</title>
        <authorList>
            <person name="Yang J."/>
            <person name="Wariss H.M."/>
            <person name="Tao L."/>
            <person name="Zhang R."/>
            <person name="Yun Q."/>
            <person name="Hollingsworth P."/>
            <person name="Dao Z."/>
            <person name="Luo G."/>
            <person name="Guo H."/>
            <person name="Ma Y."/>
            <person name="Sun W."/>
        </authorList>
    </citation>
    <scope>NUCLEOTIDE SEQUENCE [LARGE SCALE GENOMIC DNA]</scope>
    <source>
        <strain evidence="10">cv. br00</strain>
    </source>
</reference>
<dbReference type="GO" id="GO:0005730">
    <property type="term" value="C:nucleolus"/>
    <property type="evidence" value="ECO:0007669"/>
    <property type="project" value="UniProtKB-SubCell"/>
</dbReference>
<comment type="similarity">
    <text evidence="2 6">Belongs to the RRP36 family.</text>
</comment>
<dbReference type="GO" id="GO:0030686">
    <property type="term" value="C:90S preribosome"/>
    <property type="evidence" value="ECO:0007669"/>
    <property type="project" value="TreeGrafter"/>
</dbReference>
<keyword evidence="10" id="KW-1185">Reference proteome</keyword>
<comment type="subcellular location">
    <subcellularLocation>
        <location evidence="1 6">Nucleus</location>
        <location evidence="1 6">Nucleolus</location>
    </subcellularLocation>
</comment>
<keyword evidence="8" id="KW-0472">Membrane</keyword>
<dbReference type="InterPro" id="IPR009292">
    <property type="entry name" value="RRP36"/>
</dbReference>
<evidence type="ECO:0000256" key="2">
    <source>
        <dbReference type="ARBA" id="ARBA00009418"/>
    </source>
</evidence>
<feature type="transmembrane region" description="Helical" evidence="8">
    <location>
        <begin position="118"/>
        <end position="145"/>
    </location>
</feature>
<dbReference type="AlphaFoldDB" id="A0A5N5P3Q8"/>